<gene>
    <name evidence="2" type="ORF">WJU16_23165</name>
</gene>
<sequence length="123" mass="14374">MKKVDNYFQSLREPQKSCLLALHAIILAQDPHITAEWKYAMPFYCYKGKMFCFIRTDVKTQTPYIGMVEGKRLHYPGLEQGDRARMKVMTFDPDADLPVTILHDMLTEALDFYRKGIIPIKKK</sequence>
<accession>A0ABZ2YNI1</accession>
<dbReference type="Gene3D" id="3.90.1150.200">
    <property type="match status" value="1"/>
</dbReference>
<dbReference type="SUPFAM" id="SSF159888">
    <property type="entry name" value="YdhG-like"/>
    <property type="match status" value="1"/>
</dbReference>
<name>A0ABZ2YNI1_9BACT</name>
<feature type="domain" description="YdhG-like" evidence="1">
    <location>
        <begin position="15"/>
        <end position="110"/>
    </location>
</feature>
<keyword evidence="3" id="KW-1185">Reference proteome</keyword>
<proteinExistence type="predicted"/>
<evidence type="ECO:0000259" key="1">
    <source>
        <dbReference type="Pfam" id="PF08818"/>
    </source>
</evidence>
<dbReference type="InterPro" id="IPR014922">
    <property type="entry name" value="YdhG-like"/>
</dbReference>
<dbReference type="RefSeq" id="WP_341835732.1">
    <property type="nucleotide sequence ID" value="NZ_CP149822.1"/>
</dbReference>
<reference evidence="3" key="1">
    <citation type="submission" date="2024-03" db="EMBL/GenBank/DDBJ databases">
        <title>Chitinophaga horti sp. nov., isolated from garden soil.</title>
        <authorList>
            <person name="Lee D.S."/>
            <person name="Han D.M."/>
            <person name="Baek J.H."/>
            <person name="Choi D.G."/>
            <person name="Jeon J.H."/>
            <person name="Jeon C.O."/>
        </authorList>
    </citation>
    <scope>NUCLEOTIDE SEQUENCE [LARGE SCALE GENOMIC DNA]</scope>
    <source>
        <strain evidence="3">GPA1</strain>
    </source>
</reference>
<organism evidence="2 3">
    <name type="scientific">Chitinophaga pollutisoli</name>
    <dbReference type="NCBI Taxonomy" id="3133966"/>
    <lineage>
        <taxon>Bacteria</taxon>
        <taxon>Pseudomonadati</taxon>
        <taxon>Bacteroidota</taxon>
        <taxon>Chitinophagia</taxon>
        <taxon>Chitinophagales</taxon>
        <taxon>Chitinophagaceae</taxon>
        <taxon>Chitinophaga</taxon>
    </lineage>
</organism>
<dbReference type="Proteomes" id="UP001485459">
    <property type="component" value="Chromosome"/>
</dbReference>
<evidence type="ECO:0000313" key="3">
    <source>
        <dbReference type="Proteomes" id="UP001485459"/>
    </source>
</evidence>
<protein>
    <submittedName>
        <fullName evidence="2">DUF1801 domain-containing protein</fullName>
    </submittedName>
</protein>
<evidence type="ECO:0000313" key="2">
    <source>
        <dbReference type="EMBL" id="WZN40867.1"/>
    </source>
</evidence>
<dbReference type="Pfam" id="PF08818">
    <property type="entry name" value="DUF1801"/>
    <property type="match status" value="1"/>
</dbReference>
<dbReference type="EMBL" id="CP149822">
    <property type="protein sequence ID" value="WZN40867.1"/>
    <property type="molecule type" value="Genomic_DNA"/>
</dbReference>